<comment type="similarity">
    <text evidence="2">Belongs to the mitochondrion-specific ribosomal protein mL50 family.</text>
</comment>
<sequence>MRFIRSSIHLSARAARRAKPSAALRATIPPFALNSPSQRLLASINRQAAALHTAAPTLGLLDAFKNTENATTTGEALGLPLAAVDESEESEESNRTPERSPPEPIPAELIDQAVQQVVEQHVELNSPEGWKSIELASPSLKFKIVRGSMAACGRRISNVDLTNCLTVQDLLDVLHGRHKQDVFDPYSKVDTVEQMFQERSADLPPNVYFLPRDTPRARV</sequence>
<evidence type="ECO:0000256" key="3">
    <source>
        <dbReference type="ARBA" id="ARBA00022980"/>
    </source>
</evidence>
<dbReference type="GO" id="GO:0005840">
    <property type="term" value="C:ribosome"/>
    <property type="evidence" value="ECO:0007669"/>
    <property type="project" value="UniProtKB-KW"/>
</dbReference>
<protein>
    <recommendedName>
        <fullName evidence="6">Large ribosomal subunit protein mL50</fullName>
    </recommendedName>
</protein>
<organism evidence="8 9">
    <name type="scientific">Spizellomyces punctatus (strain DAOM BR117)</name>
    <dbReference type="NCBI Taxonomy" id="645134"/>
    <lineage>
        <taxon>Eukaryota</taxon>
        <taxon>Fungi</taxon>
        <taxon>Fungi incertae sedis</taxon>
        <taxon>Chytridiomycota</taxon>
        <taxon>Chytridiomycota incertae sedis</taxon>
        <taxon>Chytridiomycetes</taxon>
        <taxon>Spizellomycetales</taxon>
        <taxon>Spizellomycetaceae</taxon>
        <taxon>Spizellomyces</taxon>
    </lineage>
</organism>
<dbReference type="VEuPathDB" id="FungiDB:SPPG_01553"/>
<dbReference type="InParanoid" id="A0A0L0HTC4"/>
<dbReference type="GeneID" id="27685206"/>
<feature type="compositionally biased region" description="Basic and acidic residues" evidence="7">
    <location>
        <begin position="92"/>
        <end position="101"/>
    </location>
</feature>
<feature type="region of interest" description="Disordered" evidence="7">
    <location>
        <begin position="84"/>
        <end position="105"/>
    </location>
</feature>
<accession>A0A0L0HTC4</accession>
<evidence type="ECO:0000256" key="7">
    <source>
        <dbReference type="SAM" id="MobiDB-lite"/>
    </source>
</evidence>
<evidence type="ECO:0000256" key="2">
    <source>
        <dbReference type="ARBA" id="ARBA00008860"/>
    </source>
</evidence>
<keyword evidence="9" id="KW-1185">Reference proteome</keyword>
<keyword evidence="4" id="KW-0496">Mitochondrion</keyword>
<proteinExistence type="inferred from homology"/>
<dbReference type="EMBL" id="KQ257451">
    <property type="protein sequence ID" value="KND04114.1"/>
    <property type="molecule type" value="Genomic_DNA"/>
</dbReference>
<evidence type="ECO:0000256" key="4">
    <source>
        <dbReference type="ARBA" id="ARBA00023128"/>
    </source>
</evidence>
<evidence type="ECO:0000313" key="8">
    <source>
        <dbReference type="EMBL" id="KND04114.1"/>
    </source>
</evidence>
<keyword evidence="5" id="KW-0687">Ribonucleoprotein</keyword>
<dbReference type="Proteomes" id="UP000053201">
    <property type="component" value="Unassembled WGS sequence"/>
</dbReference>
<dbReference type="Pfam" id="PF10501">
    <property type="entry name" value="Ribosomal_L50"/>
    <property type="match status" value="1"/>
</dbReference>
<dbReference type="GO" id="GO:1990904">
    <property type="term" value="C:ribonucleoprotein complex"/>
    <property type="evidence" value="ECO:0007669"/>
    <property type="project" value="UniProtKB-KW"/>
</dbReference>
<dbReference type="AlphaFoldDB" id="A0A0L0HTC4"/>
<name>A0A0L0HTC4_SPIPD</name>
<reference evidence="8 9" key="1">
    <citation type="submission" date="2009-08" db="EMBL/GenBank/DDBJ databases">
        <title>The Genome Sequence of Spizellomyces punctatus strain DAOM BR117.</title>
        <authorList>
            <consortium name="The Broad Institute Genome Sequencing Platform"/>
            <person name="Russ C."/>
            <person name="Cuomo C."/>
            <person name="Shea T."/>
            <person name="Young S.K."/>
            <person name="Zeng Q."/>
            <person name="Koehrsen M."/>
            <person name="Haas B."/>
            <person name="Borodovsky M."/>
            <person name="Guigo R."/>
            <person name="Alvarado L."/>
            <person name="Berlin A."/>
            <person name="Bochicchio J."/>
            <person name="Borenstein D."/>
            <person name="Chapman S."/>
            <person name="Chen Z."/>
            <person name="Engels R."/>
            <person name="Freedman E."/>
            <person name="Gellesch M."/>
            <person name="Goldberg J."/>
            <person name="Griggs A."/>
            <person name="Gujja S."/>
            <person name="Heiman D."/>
            <person name="Hepburn T."/>
            <person name="Howarth C."/>
            <person name="Jen D."/>
            <person name="Larson L."/>
            <person name="Lewis B."/>
            <person name="Mehta T."/>
            <person name="Park D."/>
            <person name="Pearson M."/>
            <person name="Roberts A."/>
            <person name="Saif S."/>
            <person name="Shenoy N."/>
            <person name="Sisk P."/>
            <person name="Stolte C."/>
            <person name="Sykes S."/>
            <person name="Thomson T."/>
            <person name="Walk T."/>
            <person name="White J."/>
            <person name="Yandava C."/>
            <person name="Burger G."/>
            <person name="Gray M.W."/>
            <person name="Holland P.W.H."/>
            <person name="King N."/>
            <person name="Lang F.B.F."/>
            <person name="Roger A.J."/>
            <person name="Ruiz-Trillo I."/>
            <person name="Lander E."/>
            <person name="Nusbaum C."/>
        </authorList>
    </citation>
    <scope>NUCLEOTIDE SEQUENCE [LARGE SCALE GENOMIC DNA]</scope>
    <source>
        <strain evidence="8 9">DAOM BR117</strain>
    </source>
</reference>
<keyword evidence="3" id="KW-0689">Ribosomal protein</keyword>
<evidence type="ECO:0000256" key="1">
    <source>
        <dbReference type="ARBA" id="ARBA00004173"/>
    </source>
</evidence>
<dbReference type="GO" id="GO:0005739">
    <property type="term" value="C:mitochondrion"/>
    <property type="evidence" value="ECO:0007669"/>
    <property type="project" value="UniProtKB-SubCell"/>
</dbReference>
<dbReference type="OrthoDB" id="6220758at2759"/>
<dbReference type="InterPro" id="IPR018305">
    <property type="entry name" value="Ribosomal_m50"/>
</dbReference>
<evidence type="ECO:0000313" key="9">
    <source>
        <dbReference type="Proteomes" id="UP000053201"/>
    </source>
</evidence>
<comment type="subcellular location">
    <subcellularLocation>
        <location evidence="1">Mitochondrion</location>
    </subcellularLocation>
</comment>
<gene>
    <name evidence="8" type="ORF">SPPG_01553</name>
</gene>
<evidence type="ECO:0000256" key="5">
    <source>
        <dbReference type="ARBA" id="ARBA00023274"/>
    </source>
</evidence>
<dbReference type="RefSeq" id="XP_016612153.1">
    <property type="nucleotide sequence ID" value="XM_016749868.1"/>
</dbReference>
<evidence type="ECO:0000256" key="6">
    <source>
        <dbReference type="ARBA" id="ARBA00035183"/>
    </source>
</evidence>